<comment type="subcellular location">
    <subcellularLocation>
        <location evidence="2">Peroxisome</location>
    </subcellularLocation>
</comment>
<protein>
    <recommendedName>
        <fullName evidence="4">xanthine dehydrogenase</fullName>
        <ecNumber evidence="4">1.17.1.4</ecNumber>
    </recommendedName>
</protein>
<dbReference type="InterPro" id="IPR036884">
    <property type="entry name" value="2Fe-2S-bd_dom_sf"/>
</dbReference>
<dbReference type="InterPro" id="IPR022407">
    <property type="entry name" value="OxRdtase_Mopterin_BS"/>
</dbReference>
<dbReference type="SMART" id="SM01092">
    <property type="entry name" value="CO_deh_flav_C"/>
    <property type="match status" value="1"/>
</dbReference>
<accession>A0A397STX4</accession>
<dbReference type="InterPro" id="IPR012675">
    <property type="entry name" value="Beta-grasp_dom_sf"/>
</dbReference>
<feature type="binding site" evidence="20">
    <location>
        <position position="76"/>
    </location>
    <ligand>
        <name>[2Fe-2S] cluster</name>
        <dbReference type="ChEBI" id="CHEBI:190135"/>
        <label>1</label>
    </ligand>
</feature>
<evidence type="ECO:0000256" key="8">
    <source>
        <dbReference type="ARBA" id="ARBA00022723"/>
    </source>
</evidence>
<dbReference type="InterPro" id="IPR036318">
    <property type="entry name" value="FAD-bd_PCMH-like_sf"/>
</dbReference>
<dbReference type="Gene3D" id="3.30.43.10">
    <property type="entry name" value="Uridine Diphospho-n-acetylenolpyruvylglucosamine Reductase, domain 2"/>
    <property type="match status" value="1"/>
</dbReference>
<feature type="domain" description="2Fe-2S ferredoxin-type" evidence="21">
    <location>
        <begin position="30"/>
        <end position="116"/>
    </location>
</feature>
<dbReference type="FunFam" id="3.90.1170.50:FF:000001">
    <property type="entry name" value="Aldehyde oxidase 1"/>
    <property type="match status" value="1"/>
</dbReference>
<dbReference type="FunFam" id="3.30.365.10:FF:000003">
    <property type="entry name" value="Aldehyde oxidase 1"/>
    <property type="match status" value="1"/>
</dbReference>
<dbReference type="SUPFAM" id="SSF54292">
    <property type="entry name" value="2Fe-2S ferredoxin-like"/>
    <property type="match status" value="1"/>
</dbReference>
<keyword evidence="8 20" id="KW-0479">Metal-binding</keyword>
<dbReference type="Gene3D" id="3.10.20.30">
    <property type="match status" value="1"/>
</dbReference>
<dbReference type="Proteomes" id="UP000265703">
    <property type="component" value="Unassembled WGS sequence"/>
</dbReference>
<comment type="cofactor">
    <cofactor evidence="20">
        <name>Mo-molybdopterin</name>
        <dbReference type="ChEBI" id="CHEBI:71302"/>
    </cofactor>
    <text evidence="20">Binds 1 Mo-molybdopterin (Mo-MPT) cofactor per subunit.</text>
</comment>
<keyword evidence="9 19" id="KW-0274">FAD</keyword>
<feature type="binding site" evidence="20">
    <location>
        <position position="172"/>
    </location>
    <ligand>
        <name>[2Fe-2S] cluster</name>
        <dbReference type="ChEBI" id="CHEBI:190135"/>
        <label>2</label>
    </ligand>
</feature>
<dbReference type="SUPFAM" id="SSF56003">
    <property type="entry name" value="Molybdenum cofactor-binding domain"/>
    <property type="match status" value="1"/>
</dbReference>
<dbReference type="GO" id="GO:0005777">
    <property type="term" value="C:peroxisome"/>
    <property type="evidence" value="ECO:0007669"/>
    <property type="project" value="UniProtKB-SubCell"/>
</dbReference>
<dbReference type="SUPFAM" id="SSF47741">
    <property type="entry name" value="CO dehydrogenase ISP C-domain like"/>
    <property type="match status" value="1"/>
</dbReference>
<evidence type="ECO:0000259" key="21">
    <source>
        <dbReference type="PROSITE" id="PS51085"/>
    </source>
</evidence>
<dbReference type="Pfam" id="PF01799">
    <property type="entry name" value="Fer2_2"/>
    <property type="match status" value="1"/>
</dbReference>
<evidence type="ECO:0000256" key="15">
    <source>
        <dbReference type="ARBA" id="ARBA00034078"/>
    </source>
</evidence>
<dbReference type="InterPro" id="IPR000674">
    <property type="entry name" value="Ald_Oxase/Xan_DH_a/b"/>
</dbReference>
<dbReference type="FunFam" id="3.10.20.30:FF:000015">
    <property type="entry name" value="Aldehyde oxidase 1"/>
    <property type="match status" value="1"/>
</dbReference>
<dbReference type="InterPro" id="IPR016167">
    <property type="entry name" value="FAD-bd_PCMH_sub1"/>
</dbReference>
<keyword evidence="13" id="KW-0520">NAD</keyword>
<dbReference type="OrthoDB" id="8300278at2759"/>
<dbReference type="GO" id="GO:0005506">
    <property type="term" value="F:iron ion binding"/>
    <property type="evidence" value="ECO:0007669"/>
    <property type="project" value="InterPro"/>
</dbReference>
<dbReference type="InterPro" id="IPR036856">
    <property type="entry name" value="Ald_Oxase/Xan_DH_a/b_sf"/>
</dbReference>
<evidence type="ECO:0000256" key="16">
    <source>
        <dbReference type="ARBA" id="ARBA00049017"/>
    </source>
</evidence>
<feature type="binding site" evidence="20">
    <location>
        <position position="140"/>
    </location>
    <ligand>
        <name>[2Fe-2S] cluster</name>
        <dbReference type="ChEBI" id="CHEBI:190135"/>
        <label>2</label>
    </ligand>
</feature>
<dbReference type="FunFam" id="3.30.465.10:FF:000004">
    <property type="entry name" value="Xanthine dehydrogenase/oxidase"/>
    <property type="match status" value="1"/>
</dbReference>
<gene>
    <name evidence="23" type="ORF">C1645_826435</name>
</gene>
<dbReference type="FunFam" id="3.30.43.10:FF:000001">
    <property type="entry name" value="Xanthine dehydrogenase/oxidase"/>
    <property type="match status" value="1"/>
</dbReference>
<dbReference type="FunFam" id="3.30.365.10:FF:000002">
    <property type="entry name" value="Xanthine dehydrogenase oxidase"/>
    <property type="match status" value="1"/>
</dbReference>
<dbReference type="Gene3D" id="3.90.1170.50">
    <property type="entry name" value="Aldehyde oxidase/xanthine dehydrogenase, a/b hammerhead"/>
    <property type="match status" value="1"/>
</dbReference>
<evidence type="ECO:0000256" key="12">
    <source>
        <dbReference type="ARBA" id="ARBA00023014"/>
    </source>
</evidence>
<evidence type="ECO:0000256" key="5">
    <source>
        <dbReference type="ARBA" id="ARBA00022505"/>
    </source>
</evidence>
<reference evidence="23 24" key="1">
    <citation type="submission" date="2018-06" db="EMBL/GenBank/DDBJ databases">
        <title>Comparative genomics reveals the genomic features of Rhizophagus irregularis, R. cerebriforme, R. diaphanum and Gigaspora rosea, and their symbiotic lifestyle signature.</title>
        <authorList>
            <person name="Morin E."/>
            <person name="San Clemente H."/>
            <person name="Chen E.C.H."/>
            <person name="De La Providencia I."/>
            <person name="Hainaut M."/>
            <person name="Kuo A."/>
            <person name="Kohler A."/>
            <person name="Murat C."/>
            <person name="Tang N."/>
            <person name="Roy S."/>
            <person name="Loubradou J."/>
            <person name="Henrissat B."/>
            <person name="Grigoriev I.V."/>
            <person name="Corradi N."/>
            <person name="Roux C."/>
            <person name="Martin F.M."/>
        </authorList>
    </citation>
    <scope>NUCLEOTIDE SEQUENCE [LARGE SCALE GENOMIC DNA]</scope>
    <source>
        <strain evidence="23 24">DAOM 227022</strain>
    </source>
</reference>
<sequence>MNELVSPVVDGKINIEEKDFIIDHDIKFYKKLRFYLNGTYVELDNPDPDITLLQYVRSVGLTGTKLGCAEGGCGACTVLISSYDPTNQKISHFSVNACLAPLCSVDGKHVITIEGVGNVKNPHSVQERIALLHGSQCGFCTPGIAMSLYALLRNNPNPSEKEIEECFDGNLCRCTGYRPILDAAKTFAKPAVKCCESDVDKKSDRIEQNNGCGRGDCCKFNNSNSFSLLNLKFPQIKFKQYDATQELIFPPALISSYKSYPLYFLGRKTKWFKPNSLNELLLLKLKYPQGKLVSGNTEVGIEVKFKKVNYNVLIYVGDLQELKGYEFTDDGLTIGANITLAQFQEILQEAGKNCKEYQAETFKALLANLRWFAGHQIRNVATPAGNIITGSPISDLNPIFLSTSCMFTISCYNEMSCVSREVLAKEFWTGYRQNTCTSTEIMTKIFIPLSKERQFVRAYKQSKRRDDDIAIVNAGLMVHLDDENVVKNVGFGFGGMKNVSVRTPLSEEWLIGKKWGDENVLKGLLNNLREELRLSFDVPGGMASYRKSLVSGFIFKFWYDVCKNVGISTKEYNDDDINEFIGIIERNVSKGVQTVGFKEDDKKVIGKEIPHLSAMKQVTGEAIYTDDLPKVHGELYGALILSQIAHAKVLSIDASKALAISKVKGFFSAKDVPGENKWGPVFHDEEVFVSEEVQCVGQIIGLVVAESQAIAQEAALLVEIKYEKLSHILTIEEAIEENSFFNIDRKIIKGDVDEAFQHSDHVFEGETRIGGQEHFYLETNASLVIPKNEDNEFEIHASTQNPTETQIVGASILGIAANKIVCKVKRLGGGFGGKETRSIPLTLALMVGAYHLKRPIRCMLDRDEDMIISGQRHPFLGRWKVGVNNDGKLRALDLKIYINAGWSADLSAAVLERGITHSDNCYYIPNIKITGKLCKTNIHSNTAFRGFGGPQGMMITENIMSEVADKLGIDVVEFRVGFESVRVEKMEHKDGLCGDEKNFYSEGQLTHFNMTLNDWHIPSLYEQVKRSSEYERRHQEINKFNEKHKWKKRGISLIPTKFGISFTALHLNQAGALVHIYTDGSVLVSHGGVEMGQGLHTKMLQVAAEALSVPLDNVHLMETATNIVINTSSTAASVSSDINGYAVLNACKVLSERLKPYREKMLDKSFKEIVKAAYFDRVNLSANGFYKTPDIGYDWDKNEGQMFFYFTMGAACTEVEIDVLTGDHTILRTDLIMDIGRSLNYAIDVGQIEGAFIQGVGWCTIEESLFLPNGHIFTKGPGNYKLPGFRDIPQDFRITTFRDAEYPNLKTIHSSKGVGEPPLFLGSSVFFAIRDAIKFARKANGNNDIVVLRSPATSERIRMACMDEIAIANIVEPKENEKGWVIGV</sequence>
<feature type="binding site" evidence="20">
    <location>
        <position position="73"/>
    </location>
    <ligand>
        <name>[2Fe-2S] cluster</name>
        <dbReference type="ChEBI" id="CHEBI:190135"/>
        <label>1</label>
    </ligand>
</feature>
<dbReference type="InterPro" id="IPR036010">
    <property type="entry name" value="2Fe-2S_ferredoxin-like_sf"/>
</dbReference>
<feature type="binding site" evidence="20">
    <location>
        <position position="1132"/>
    </location>
    <ligand>
        <name>Mo-molybdopterin</name>
        <dbReference type="ChEBI" id="CHEBI:71302"/>
    </ligand>
    <ligandPart>
        <name>Mo</name>
        <dbReference type="ChEBI" id="CHEBI:28685"/>
    </ligandPart>
</feature>
<evidence type="ECO:0000256" key="1">
    <source>
        <dbReference type="ARBA" id="ARBA00001974"/>
    </source>
</evidence>
<evidence type="ECO:0000256" key="4">
    <source>
        <dbReference type="ARBA" id="ARBA00013123"/>
    </source>
</evidence>
<evidence type="ECO:0000256" key="18">
    <source>
        <dbReference type="PIRSR" id="PIRSR000127-1"/>
    </source>
</evidence>
<feature type="binding site" evidence="20">
    <location>
        <position position="68"/>
    </location>
    <ligand>
        <name>[2Fe-2S] cluster</name>
        <dbReference type="ChEBI" id="CHEBI:190135"/>
        <label>1</label>
    </ligand>
</feature>
<evidence type="ECO:0000256" key="2">
    <source>
        <dbReference type="ARBA" id="ARBA00004275"/>
    </source>
</evidence>
<evidence type="ECO:0000256" key="19">
    <source>
        <dbReference type="PIRSR" id="PIRSR000127-2"/>
    </source>
</evidence>
<comment type="cofactor">
    <cofactor evidence="1 19">
        <name>FAD</name>
        <dbReference type="ChEBI" id="CHEBI:57692"/>
    </cofactor>
</comment>
<evidence type="ECO:0000256" key="9">
    <source>
        <dbReference type="ARBA" id="ARBA00022827"/>
    </source>
</evidence>
<dbReference type="InterPro" id="IPR016169">
    <property type="entry name" value="FAD-bd_PCMH_sub2"/>
</dbReference>
<dbReference type="Gene3D" id="1.10.150.120">
    <property type="entry name" value="[2Fe-2S]-binding domain"/>
    <property type="match status" value="1"/>
</dbReference>
<keyword evidence="11 20" id="KW-0408">Iron</keyword>
<dbReference type="InterPro" id="IPR008274">
    <property type="entry name" value="AldOxase/xan_DH_MoCoBD1"/>
</dbReference>
<dbReference type="GO" id="GO:0004854">
    <property type="term" value="F:xanthine dehydrogenase activity"/>
    <property type="evidence" value="ECO:0007669"/>
    <property type="project" value="UniProtKB-EC"/>
</dbReference>
<dbReference type="InterPro" id="IPR002346">
    <property type="entry name" value="Mopterin_DH_FAD-bd"/>
</dbReference>
<dbReference type="SUPFAM" id="SSF54665">
    <property type="entry name" value="CO dehydrogenase molybdoprotein N-domain-like"/>
    <property type="match status" value="1"/>
</dbReference>
<evidence type="ECO:0000256" key="7">
    <source>
        <dbReference type="ARBA" id="ARBA00022714"/>
    </source>
</evidence>
<feature type="binding site" evidence="19">
    <location>
        <position position="947"/>
    </location>
    <ligand>
        <name>substrate</name>
    </ligand>
</feature>
<keyword evidence="6" id="KW-0285">Flavoprotein</keyword>
<dbReference type="PANTHER" id="PTHR45444">
    <property type="entry name" value="XANTHINE DEHYDROGENASE"/>
    <property type="match status" value="1"/>
</dbReference>
<dbReference type="Gene3D" id="3.30.465.10">
    <property type="match status" value="1"/>
</dbReference>
<dbReference type="SMART" id="SM01008">
    <property type="entry name" value="Ald_Xan_dh_C"/>
    <property type="match status" value="1"/>
</dbReference>
<evidence type="ECO:0000256" key="3">
    <source>
        <dbReference type="ARBA" id="ARBA00006849"/>
    </source>
</evidence>
<comment type="catalytic activity">
    <reaction evidence="17">
        <text>hypoxanthine + NAD(+) + H2O = xanthine + NADH + H(+)</text>
        <dbReference type="Rhea" id="RHEA:24670"/>
        <dbReference type="ChEBI" id="CHEBI:15377"/>
        <dbReference type="ChEBI" id="CHEBI:15378"/>
        <dbReference type="ChEBI" id="CHEBI:17368"/>
        <dbReference type="ChEBI" id="CHEBI:17712"/>
        <dbReference type="ChEBI" id="CHEBI:57540"/>
        <dbReference type="ChEBI" id="CHEBI:57945"/>
        <dbReference type="EC" id="1.17.1.4"/>
    </reaction>
</comment>
<keyword evidence="10" id="KW-0560">Oxidoreductase</keyword>
<dbReference type="PROSITE" id="PS51085">
    <property type="entry name" value="2FE2S_FER_2"/>
    <property type="match status" value="1"/>
</dbReference>
<name>A0A397STX4_9GLOM</name>
<dbReference type="InterPro" id="IPR001041">
    <property type="entry name" value="2Fe-2S_ferredoxin-type"/>
</dbReference>
<dbReference type="InterPro" id="IPR016208">
    <property type="entry name" value="Ald_Oxase/xanthine_DH-like"/>
</dbReference>
<dbReference type="InterPro" id="IPR046867">
    <property type="entry name" value="AldOxase/xan_DH_MoCoBD2"/>
</dbReference>
<feature type="active site" description="Proton acceptor" evidence="18">
    <location>
        <position position="1316"/>
    </location>
</feature>
<dbReference type="STRING" id="658196.A0A397STX4"/>
<feature type="binding site" evidence="19">
    <location>
        <position position="835"/>
    </location>
    <ligand>
        <name>substrate</name>
    </ligand>
</feature>
<dbReference type="GO" id="GO:0006145">
    <property type="term" value="P:purine nucleobase catabolic process"/>
    <property type="evidence" value="ECO:0007669"/>
    <property type="project" value="UniProtKB-ARBA"/>
</dbReference>
<dbReference type="FunFam" id="3.30.365.10:FF:000001">
    <property type="entry name" value="Xanthine dehydrogenase oxidase"/>
    <property type="match status" value="1"/>
</dbReference>
<dbReference type="PANTHER" id="PTHR45444:SF3">
    <property type="entry name" value="XANTHINE DEHYDROGENASE"/>
    <property type="match status" value="1"/>
</dbReference>
<dbReference type="PROSITE" id="PS00197">
    <property type="entry name" value="2FE2S_FER_1"/>
    <property type="match status" value="1"/>
</dbReference>
<keyword evidence="7 20" id="KW-0001">2Fe-2S</keyword>
<keyword evidence="24" id="KW-1185">Reference proteome</keyword>
<dbReference type="Pfam" id="PF00941">
    <property type="entry name" value="FAD_binding_5"/>
    <property type="match status" value="1"/>
</dbReference>
<dbReference type="CDD" id="cd00207">
    <property type="entry name" value="fer2"/>
    <property type="match status" value="1"/>
</dbReference>
<dbReference type="Pfam" id="PF01315">
    <property type="entry name" value="Ald_Xan_dh_C"/>
    <property type="match status" value="1"/>
</dbReference>
<comment type="similarity">
    <text evidence="3">Belongs to the xanthine dehydrogenase family.</text>
</comment>
<evidence type="ECO:0000256" key="17">
    <source>
        <dbReference type="ARBA" id="ARBA00049517"/>
    </source>
</evidence>
<dbReference type="PROSITE" id="PS00559">
    <property type="entry name" value="MOLYBDOPTERIN_EUK"/>
    <property type="match status" value="1"/>
</dbReference>
<dbReference type="FunFam" id="3.30.365.10:FF:000004">
    <property type="entry name" value="Xanthine dehydrogenase oxidase"/>
    <property type="match status" value="1"/>
</dbReference>
<dbReference type="InterPro" id="IPR002888">
    <property type="entry name" value="2Fe-2S-bd"/>
</dbReference>
<keyword evidence="5 20" id="KW-0500">Molybdenum</keyword>
<dbReference type="SUPFAM" id="SSF56176">
    <property type="entry name" value="FAD-binding/transporter-associated domain-like"/>
    <property type="match status" value="1"/>
</dbReference>
<dbReference type="GO" id="GO:0071949">
    <property type="term" value="F:FAD binding"/>
    <property type="evidence" value="ECO:0007669"/>
    <property type="project" value="InterPro"/>
</dbReference>
<feature type="binding site" evidence="19">
    <location>
        <position position="372"/>
    </location>
    <ligand>
        <name>FAD</name>
        <dbReference type="ChEBI" id="CHEBI:57692"/>
    </ligand>
</feature>
<dbReference type="Pfam" id="PF02738">
    <property type="entry name" value="MoCoBD_1"/>
    <property type="match status" value="1"/>
</dbReference>
<dbReference type="InterPro" id="IPR036683">
    <property type="entry name" value="CO_DH_flav_C_dom_sf"/>
</dbReference>
<evidence type="ECO:0000256" key="11">
    <source>
        <dbReference type="ARBA" id="ARBA00023004"/>
    </source>
</evidence>
<dbReference type="EC" id="1.17.1.4" evidence="4"/>
<feature type="binding site" evidence="20">
    <location>
        <position position="831"/>
    </location>
    <ligand>
        <name>Mo-molybdopterin</name>
        <dbReference type="ChEBI" id="CHEBI:71302"/>
    </ligand>
    <ligandPart>
        <name>Mo</name>
        <dbReference type="ChEBI" id="CHEBI:28685"/>
    </ligandPart>
</feature>
<dbReference type="InterPro" id="IPR006058">
    <property type="entry name" value="2Fe2S_fd_BS"/>
</dbReference>
<dbReference type="GO" id="GO:0043546">
    <property type="term" value="F:molybdopterin cofactor binding"/>
    <property type="evidence" value="ECO:0007669"/>
    <property type="project" value="InterPro"/>
</dbReference>
<feature type="binding site" evidence="20">
    <location>
        <position position="945"/>
    </location>
    <ligand>
        <name>Mo-molybdopterin</name>
        <dbReference type="ChEBI" id="CHEBI:71302"/>
    </ligand>
    <ligandPart>
        <name>Mo</name>
        <dbReference type="ChEBI" id="CHEBI:28685"/>
    </ligandPart>
</feature>
<evidence type="ECO:0000256" key="10">
    <source>
        <dbReference type="ARBA" id="ARBA00023002"/>
    </source>
</evidence>
<dbReference type="Pfam" id="PF00111">
    <property type="entry name" value="Fer2"/>
    <property type="match status" value="1"/>
</dbReference>
<dbReference type="SUPFAM" id="SSF55447">
    <property type="entry name" value="CO dehydrogenase flavoprotein C-terminal domain-like"/>
    <property type="match status" value="1"/>
</dbReference>
<comment type="catalytic activity">
    <reaction evidence="16">
        <text>xanthine + NAD(+) + H2O = urate + NADH + H(+)</text>
        <dbReference type="Rhea" id="RHEA:16669"/>
        <dbReference type="ChEBI" id="CHEBI:15377"/>
        <dbReference type="ChEBI" id="CHEBI:15378"/>
        <dbReference type="ChEBI" id="CHEBI:17712"/>
        <dbReference type="ChEBI" id="CHEBI:17775"/>
        <dbReference type="ChEBI" id="CHEBI:57540"/>
        <dbReference type="ChEBI" id="CHEBI:57945"/>
        <dbReference type="EC" id="1.17.1.4"/>
    </reaction>
</comment>
<dbReference type="GO" id="GO:0051537">
    <property type="term" value="F:2 iron, 2 sulfur cluster binding"/>
    <property type="evidence" value="ECO:0007669"/>
    <property type="project" value="UniProtKB-KW"/>
</dbReference>
<proteinExistence type="inferred from homology"/>
<evidence type="ECO:0000256" key="13">
    <source>
        <dbReference type="ARBA" id="ARBA00023027"/>
    </source>
</evidence>
<dbReference type="PIRSF" id="PIRSF000127">
    <property type="entry name" value="Xanthine_DH"/>
    <property type="match status" value="1"/>
</dbReference>
<dbReference type="Pfam" id="PF03450">
    <property type="entry name" value="CO_deh_flav_C"/>
    <property type="match status" value="1"/>
</dbReference>
<evidence type="ECO:0000313" key="23">
    <source>
        <dbReference type="EMBL" id="RIA88369.1"/>
    </source>
</evidence>
<evidence type="ECO:0000256" key="6">
    <source>
        <dbReference type="ARBA" id="ARBA00022630"/>
    </source>
</evidence>
<feature type="binding site" evidence="19">
    <location>
        <position position="395"/>
    </location>
    <ligand>
        <name>FAD</name>
        <dbReference type="ChEBI" id="CHEBI:57692"/>
    </ligand>
</feature>
<dbReference type="Gene3D" id="3.30.365.10">
    <property type="entry name" value="Aldehyde oxidase/xanthine dehydrogenase, molybdopterin binding domain"/>
    <property type="match status" value="4"/>
</dbReference>
<evidence type="ECO:0000259" key="22">
    <source>
        <dbReference type="PROSITE" id="PS51387"/>
    </source>
</evidence>
<organism evidence="23 24">
    <name type="scientific">Glomus cerebriforme</name>
    <dbReference type="NCBI Taxonomy" id="658196"/>
    <lineage>
        <taxon>Eukaryota</taxon>
        <taxon>Fungi</taxon>
        <taxon>Fungi incertae sedis</taxon>
        <taxon>Mucoromycota</taxon>
        <taxon>Glomeromycotina</taxon>
        <taxon>Glomeromycetes</taxon>
        <taxon>Glomerales</taxon>
        <taxon>Glomeraceae</taxon>
        <taxon>Glomus</taxon>
    </lineage>
</organism>
<dbReference type="PROSITE" id="PS51387">
    <property type="entry name" value="FAD_PCMH"/>
    <property type="match status" value="1"/>
</dbReference>
<feature type="domain" description="FAD-binding PCMH-type" evidence="22">
    <location>
        <begin position="264"/>
        <end position="452"/>
    </location>
</feature>
<feature type="binding site" evidence="20">
    <location>
        <position position="98"/>
    </location>
    <ligand>
        <name>[2Fe-2S] cluster</name>
        <dbReference type="ChEBI" id="CHEBI:190135"/>
        <label>1</label>
    </ligand>
</feature>
<dbReference type="Gene3D" id="3.30.390.50">
    <property type="entry name" value="CO dehydrogenase flavoprotein, C-terminal domain"/>
    <property type="match status" value="1"/>
</dbReference>
<feature type="binding site" evidence="20">
    <location>
        <position position="137"/>
    </location>
    <ligand>
        <name>[2Fe-2S] cluster</name>
        <dbReference type="ChEBI" id="CHEBI:190135"/>
        <label>2</label>
    </ligand>
</feature>
<feature type="binding site" evidence="20">
    <location>
        <position position="800"/>
    </location>
    <ligand>
        <name>Mo-molybdopterin</name>
        <dbReference type="ChEBI" id="CHEBI:71302"/>
    </ligand>
    <ligandPart>
        <name>Mo</name>
        <dbReference type="ChEBI" id="CHEBI:28685"/>
    </ligandPart>
</feature>
<feature type="binding site" evidence="19">
    <location>
        <position position="460"/>
    </location>
    <ligand>
        <name>FAD</name>
        <dbReference type="ChEBI" id="CHEBI:57692"/>
    </ligand>
</feature>
<feature type="binding site" evidence="20">
    <location>
        <position position="174"/>
    </location>
    <ligand>
        <name>[2Fe-2S] cluster</name>
        <dbReference type="ChEBI" id="CHEBI:190135"/>
        <label>2</label>
    </ligand>
</feature>
<dbReference type="InterPro" id="IPR016166">
    <property type="entry name" value="FAD-bd_PCMH"/>
</dbReference>
<dbReference type="Pfam" id="PF20256">
    <property type="entry name" value="MoCoBD_2"/>
    <property type="match status" value="1"/>
</dbReference>
<feature type="binding site" evidence="19">
    <location>
        <begin position="292"/>
        <end position="299"/>
    </location>
    <ligand>
        <name>FAD</name>
        <dbReference type="ChEBI" id="CHEBI:57692"/>
    </ligand>
</feature>
<feature type="binding site" evidence="19">
    <location>
        <position position="1063"/>
    </location>
    <ligand>
        <name>substrate</name>
    </ligand>
</feature>
<comment type="cofactor">
    <cofactor evidence="20">
        <name>[2Fe-2S] cluster</name>
        <dbReference type="ChEBI" id="CHEBI:190135"/>
    </cofactor>
    <text evidence="20">Binds 2 [2Fe-2S] clusters.</text>
</comment>
<evidence type="ECO:0000313" key="24">
    <source>
        <dbReference type="Proteomes" id="UP000265703"/>
    </source>
</evidence>
<feature type="binding site" evidence="19">
    <location>
        <position position="913"/>
    </location>
    <ligand>
        <name>substrate</name>
    </ligand>
</feature>
<comment type="cofactor">
    <cofactor evidence="15">
        <name>[2Fe-2S] cluster</name>
        <dbReference type="ChEBI" id="CHEBI:190135"/>
    </cofactor>
</comment>
<dbReference type="InterPro" id="IPR005107">
    <property type="entry name" value="CO_DH_flav_C"/>
</dbReference>
<keyword evidence="12 20" id="KW-0411">Iron-sulfur</keyword>
<comment type="caution">
    <text evidence="23">The sequence shown here is derived from an EMBL/GenBank/DDBJ whole genome shotgun (WGS) entry which is preliminary data.</text>
</comment>
<dbReference type="EMBL" id="QKYT01000266">
    <property type="protein sequence ID" value="RIA88369.1"/>
    <property type="molecule type" value="Genomic_DNA"/>
</dbReference>
<evidence type="ECO:0000256" key="20">
    <source>
        <dbReference type="PIRSR" id="PIRSR000127-3"/>
    </source>
</evidence>
<dbReference type="InterPro" id="IPR037165">
    <property type="entry name" value="AldOxase/xan_DH_Mopterin-bd_sf"/>
</dbReference>
<keyword evidence="14" id="KW-0576">Peroxisome</keyword>
<evidence type="ECO:0000256" key="14">
    <source>
        <dbReference type="ARBA" id="ARBA00023140"/>
    </source>
</evidence>